<dbReference type="Proteomes" id="UP000461768">
    <property type="component" value="Unassembled WGS sequence"/>
</dbReference>
<keyword evidence="1" id="KW-0472">Membrane</keyword>
<dbReference type="RefSeq" id="WP_151141111.1">
    <property type="nucleotide sequence ID" value="NZ_WAGX01000003.1"/>
</dbReference>
<name>A0A7V7QNJ9_9FIRM</name>
<reference evidence="2 3" key="1">
    <citation type="submission" date="2019-09" db="EMBL/GenBank/DDBJ databases">
        <authorList>
            <person name="Valk L.C."/>
        </authorList>
    </citation>
    <scope>NUCLEOTIDE SEQUENCE [LARGE SCALE GENOMIC DNA]</scope>
    <source>
        <strain evidence="2">GalUA</strain>
    </source>
</reference>
<organism evidence="2 3">
    <name type="scientific">Candidatus Galacturonatibacter soehngenii</name>
    <dbReference type="NCBI Taxonomy" id="2307010"/>
    <lineage>
        <taxon>Bacteria</taxon>
        <taxon>Bacillati</taxon>
        <taxon>Bacillota</taxon>
        <taxon>Clostridia</taxon>
        <taxon>Lachnospirales</taxon>
        <taxon>Lachnospiraceae</taxon>
        <taxon>Candidatus Galacturonatibacter</taxon>
    </lineage>
</organism>
<reference evidence="2 3" key="2">
    <citation type="submission" date="2020-02" db="EMBL/GenBank/DDBJ databases">
        <title>Candidatus Galacturonibacter soehngenii shows hetero-acetogenic catabolism of galacturonic acid but lacks a canonical carbon monoxide dehydrogenase/acetyl-CoA synthase complex.</title>
        <authorList>
            <person name="Diender M."/>
            <person name="Stouten G.R."/>
            <person name="Petersen J.F."/>
            <person name="Nielsen P.H."/>
            <person name="Dueholm M.S."/>
            <person name="Pronk J.T."/>
            <person name="Van Loosdrecht M.C.M."/>
        </authorList>
    </citation>
    <scope>NUCLEOTIDE SEQUENCE [LARGE SCALE GENOMIC DNA]</scope>
    <source>
        <strain evidence="2">GalUA</strain>
    </source>
</reference>
<feature type="transmembrane region" description="Helical" evidence="1">
    <location>
        <begin position="16"/>
        <end position="37"/>
    </location>
</feature>
<evidence type="ECO:0000313" key="3">
    <source>
        <dbReference type="Proteomes" id="UP000461768"/>
    </source>
</evidence>
<dbReference type="OrthoDB" id="2065224at2"/>
<accession>A0A7V7QNJ9</accession>
<evidence type="ECO:0000256" key="1">
    <source>
        <dbReference type="SAM" id="Phobius"/>
    </source>
</evidence>
<sequence length="64" mass="7321">MKKNEFGEVENPKNKVNVLILVIAIFAVIITGVIYAIKLNEQSEKMSAVNKTEIEYYQNQQGYI</sequence>
<dbReference type="AlphaFoldDB" id="A0A7V7QNJ9"/>
<dbReference type="EMBL" id="WAGX01000003">
    <property type="protein sequence ID" value="KAB1440554.1"/>
    <property type="molecule type" value="Genomic_DNA"/>
</dbReference>
<protein>
    <submittedName>
        <fullName evidence="2">Uncharacterized protein</fullName>
    </submittedName>
</protein>
<proteinExistence type="predicted"/>
<evidence type="ECO:0000313" key="2">
    <source>
        <dbReference type="EMBL" id="KAB1440554.1"/>
    </source>
</evidence>
<keyword evidence="1" id="KW-1133">Transmembrane helix</keyword>
<keyword evidence="1" id="KW-0812">Transmembrane</keyword>
<comment type="caution">
    <text evidence="2">The sequence shown here is derived from an EMBL/GenBank/DDBJ whole genome shotgun (WGS) entry which is preliminary data.</text>
</comment>
<keyword evidence="3" id="KW-1185">Reference proteome</keyword>
<gene>
    <name evidence="2" type="ORF">F7O84_01620</name>
</gene>